<dbReference type="InterPro" id="IPR055736">
    <property type="entry name" value="DUF7312"/>
</dbReference>
<evidence type="ECO:0000256" key="1">
    <source>
        <dbReference type="SAM" id="MobiDB-lite"/>
    </source>
</evidence>
<feature type="transmembrane region" description="Helical" evidence="2">
    <location>
        <begin position="68"/>
        <end position="90"/>
    </location>
</feature>
<keyword evidence="5" id="KW-1185">Reference proteome</keyword>
<accession>A0A8J7Y2W2</accession>
<evidence type="ECO:0000259" key="3">
    <source>
        <dbReference type="Pfam" id="PF23994"/>
    </source>
</evidence>
<feature type="domain" description="DUF7312" evidence="3">
    <location>
        <begin position="33"/>
        <end position="83"/>
    </location>
</feature>
<keyword evidence="2" id="KW-0472">Membrane</keyword>
<sequence length="121" mass="12465">MPADGRDDDSAAEESDDFVETYEYATEADVIQVEEDGPEEAEEEGAVAGSFSPAGDVEPGTPSAENTVFVALGVYIATLVLGQMFAGSAVYAPTTLAAITATVAVGTALCYGLFTRTDPDT</sequence>
<dbReference type="AlphaFoldDB" id="A0A8J7Y2W2"/>
<name>A0A8J7Y2W2_9EURY</name>
<feature type="region of interest" description="Disordered" evidence="1">
    <location>
        <begin position="33"/>
        <end position="63"/>
    </location>
</feature>
<dbReference type="Pfam" id="PF23994">
    <property type="entry name" value="DUF7312"/>
    <property type="match status" value="1"/>
</dbReference>
<dbReference type="OrthoDB" id="222484at2157"/>
<reference evidence="4 5" key="1">
    <citation type="submission" date="2021-06" db="EMBL/GenBank/DDBJ databases">
        <title>New haloarchaea isolates fom saline soil.</title>
        <authorList>
            <person name="Duran-Viseras A."/>
            <person name="Sanchez-Porro C.S."/>
            <person name="Ventosa A."/>
        </authorList>
    </citation>
    <scope>NUCLEOTIDE SEQUENCE [LARGE SCALE GENOMIC DNA]</scope>
    <source>
        <strain evidence="4 5">JCM 183640</strain>
    </source>
</reference>
<evidence type="ECO:0000313" key="5">
    <source>
        <dbReference type="Proteomes" id="UP000766550"/>
    </source>
</evidence>
<dbReference type="Proteomes" id="UP000766550">
    <property type="component" value="Unassembled WGS sequence"/>
</dbReference>
<evidence type="ECO:0000256" key="2">
    <source>
        <dbReference type="SAM" id="Phobius"/>
    </source>
</evidence>
<keyword evidence="2" id="KW-1133">Transmembrane helix</keyword>
<feature type="transmembrane region" description="Helical" evidence="2">
    <location>
        <begin position="96"/>
        <end position="114"/>
    </location>
</feature>
<keyword evidence="2" id="KW-0812">Transmembrane</keyword>
<protein>
    <recommendedName>
        <fullName evidence="3">DUF7312 domain-containing protein</fullName>
    </recommendedName>
</protein>
<organism evidence="4 5">
    <name type="scientific">Haloarcula limicola</name>
    <dbReference type="NCBI Taxonomy" id="1429915"/>
    <lineage>
        <taxon>Archaea</taxon>
        <taxon>Methanobacteriati</taxon>
        <taxon>Methanobacteriota</taxon>
        <taxon>Stenosarchaea group</taxon>
        <taxon>Halobacteria</taxon>
        <taxon>Halobacteriales</taxon>
        <taxon>Haloarculaceae</taxon>
        <taxon>Haloarcula</taxon>
    </lineage>
</organism>
<feature type="compositionally biased region" description="Acidic residues" evidence="1">
    <location>
        <begin position="33"/>
        <end position="45"/>
    </location>
</feature>
<proteinExistence type="predicted"/>
<evidence type="ECO:0000313" key="4">
    <source>
        <dbReference type="EMBL" id="MBV0923730.1"/>
    </source>
</evidence>
<gene>
    <name evidence="4" type="ORF">KTS45_05895</name>
</gene>
<comment type="caution">
    <text evidence="4">The sequence shown here is derived from an EMBL/GenBank/DDBJ whole genome shotgun (WGS) entry which is preliminary data.</text>
</comment>
<dbReference type="RefSeq" id="WP_162316838.1">
    <property type="nucleotide sequence ID" value="NZ_JAHQXF010000001.1"/>
</dbReference>
<dbReference type="EMBL" id="JAHQXF010000001">
    <property type="protein sequence ID" value="MBV0923730.1"/>
    <property type="molecule type" value="Genomic_DNA"/>
</dbReference>